<gene>
    <name evidence="3" type="ORF">I8J30_19305</name>
</gene>
<dbReference type="InterPro" id="IPR018658">
    <property type="entry name" value="DUF2089"/>
</dbReference>
<dbReference type="InterPro" id="IPR042070">
    <property type="entry name" value="PucR_C-HTH_sf"/>
</dbReference>
<evidence type="ECO:0000259" key="2">
    <source>
        <dbReference type="Pfam" id="PF22747"/>
    </source>
</evidence>
<dbReference type="InterPro" id="IPR053957">
    <property type="entry name" value="DUF2089_Zn_ribbon"/>
</dbReference>
<reference evidence="3 4" key="1">
    <citation type="submission" date="2021-04" db="EMBL/GenBank/DDBJ databases">
        <title>Paenibacillus sp. DLE-14 whole genome sequence.</title>
        <authorList>
            <person name="Ham Y.J."/>
        </authorList>
    </citation>
    <scope>NUCLEOTIDE SEQUENCE [LARGE SCALE GENOMIC DNA]</scope>
    <source>
        <strain evidence="3 4">DLE-14</strain>
    </source>
</reference>
<dbReference type="Proteomes" id="UP000673394">
    <property type="component" value="Unassembled WGS sequence"/>
</dbReference>
<feature type="domain" description="DUF2089" evidence="1">
    <location>
        <begin position="65"/>
        <end position="111"/>
    </location>
</feature>
<dbReference type="Pfam" id="PF09862">
    <property type="entry name" value="DUF2089"/>
    <property type="match status" value="1"/>
</dbReference>
<organism evidence="3 4">
    <name type="scientific">Paenibacillus lignilyticus</name>
    <dbReference type="NCBI Taxonomy" id="1172615"/>
    <lineage>
        <taxon>Bacteria</taxon>
        <taxon>Bacillati</taxon>
        <taxon>Bacillota</taxon>
        <taxon>Bacilli</taxon>
        <taxon>Bacillales</taxon>
        <taxon>Paenibacillaceae</taxon>
        <taxon>Paenibacillus</taxon>
    </lineage>
</organism>
<dbReference type="RefSeq" id="WP_210660866.1">
    <property type="nucleotide sequence ID" value="NZ_JAGKSP010000008.1"/>
</dbReference>
<comment type="caution">
    <text evidence="3">The sequence shown here is derived from an EMBL/GenBank/DDBJ whole genome shotgun (WGS) entry which is preliminary data.</text>
</comment>
<sequence length="152" mass="17252">MFNIIQYTIQIFKITIKIEGGIALKYPPPQQCPVCENKLTIQELKCDHCHTTIKGSFESTRLASLNDEQLKFVEVFLKVRGNIREMEKELSISYPTVRNRLDHIVEALGYQAVPAEAPVPAEDSQRKQILTKLDEGAITVEEALKLIQANKK</sequence>
<dbReference type="EMBL" id="JAGKSP010000008">
    <property type="protein sequence ID" value="MBP3964874.1"/>
    <property type="molecule type" value="Genomic_DNA"/>
</dbReference>
<evidence type="ECO:0000259" key="1">
    <source>
        <dbReference type="Pfam" id="PF09862"/>
    </source>
</evidence>
<name>A0ABS5CG83_9BACL</name>
<dbReference type="Gene3D" id="1.10.10.2840">
    <property type="entry name" value="PucR C-terminal helix-turn-helix domain"/>
    <property type="match status" value="1"/>
</dbReference>
<protein>
    <submittedName>
        <fullName evidence="3">DUF2089 domain-containing protein</fullName>
    </submittedName>
</protein>
<evidence type="ECO:0000313" key="3">
    <source>
        <dbReference type="EMBL" id="MBP3964874.1"/>
    </source>
</evidence>
<proteinExistence type="predicted"/>
<dbReference type="Pfam" id="PF22747">
    <property type="entry name" value="Zn_ribbon_DUF2089"/>
    <property type="match status" value="1"/>
</dbReference>
<keyword evidence="4" id="KW-1185">Reference proteome</keyword>
<evidence type="ECO:0000313" key="4">
    <source>
        <dbReference type="Proteomes" id="UP000673394"/>
    </source>
</evidence>
<feature type="domain" description="DUF2089" evidence="2">
    <location>
        <begin position="32"/>
        <end position="61"/>
    </location>
</feature>
<accession>A0ABS5CG83</accession>